<dbReference type="Proteomes" id="UP000254400">
    <property type="component" value="Unassembled WGS sequence"/>
</dbReference>
<dbReference type="EMBL" id="UGSC01000001">
    <property type="protein sequence ID" value="SUA68402.1"/>
    <property type="molecule type" value="Genomic_DNA"/>
</dbReference>
<dbReference type="Pfam" id="PF14177">
    <property type="entry name" value="YkyB"/>
    <property type="match status" value="1"/>
</dbReference>
<dbReference type="AlphaFoldDB" id="A0A378XUT7"/>
<sequence length="143" mass="16638">MINEGVDVGQALYTLNRAARRLNRLLWYNKKMTNGKCANHKLLKLQQQYYSLKERAIANLVDSGLAEVVGIHSKTDLFGNKTYFTYYKVGDYKFHLPATQNESLPYLGEYLKCNSEYNYKNPMRVSKAEYLIESYIKEGDMQN</sequence>
<dbReference type="RefSeq" id="WP_019686748.1">
    <property type="nucleotide sequence ID" value="NZ_CP036496.1"/>
</dbReference>
<gene>
    <name evidence="1" type="ORF">NCTC10343_01664</name>
</gene>
<evidence type="ECO:0000313" key="1">
    <source>
        <dbReference type="EMBL" id="SUA68402.1"/>
    </source>
</evidence>
<proteinExistence type="predicted"/>
<reference evidence="1 2" key="1">
    <citation type="submission" date="2018-06" db="EMBL/GenBank/DDBJ databases">
        <authorList>
            <consortium name="Pathogen Informatics"/>
            <person name="Doyle S."/>
        </authorList>
    </citation>
    <scope>NUCLEOTIDE SEQUENCE [LARGE SCALE GENOMIC DNA]</scope>
    <source>
        <strain evidence="1 2">NCTC10343</strain>
    </source>
</reference>
<evidence type="ECO:0000313" key="2">
    <source>
        <dbReference type="Proteomes" id="UP000254400"/>
    </source>
</evidence>
<name>A0A378XUT7_PAEPO</name>
<accession>A0A378XUT7</accession>
<dbReference type="InterPro" id="IPR025552">
    <property type="entry name" value="YkyB"/>
</dbReference>
<protein>
    <submittedName>
        <fullName evidence="1">Uncharacterized protein</fullName>
    </submittedName>
</protein>
<dbReference type="GeneID" id="93350448"/>
<organism evidence="1 2">
    <name type="scientific">Paenibacillus polymyxa</name>
    <name type="common">Bacillus polymyxa</name>
    <dbReference type="NCBI Taxonomy" id="1406"/>
    <lineage>
        <taxon>Bacteria</taxon>
        <taxon>Bacillati</taxon>
        <taxon>Bacillota</taxon>
        <taxon>Bacilli</taxon>
        <taxon>Bacillales</taxon>
        <taxon>Paenibacillaceae</taxon>
        <taxon>Paenibacillus</taxon>
    </lineage>
</organism>